<dbReference type="InterPro" id="IPR036163">
    <property type="entry name" value="HMA_dom_sf"/>
</dbReference>
<dbReference type="SFLD" id="SFLDS00003">
    <property type="entry name" value="Haloacid_Dehalogenase"/>
    <property type="match status" value="1"/>
</dbReference>
<comment type="similarity">
    <text evidence="2 21">Belongs to the cation transport ATPase (P-type) (TC 3.A.3) family. Type IB subfamily.</text>
</comment>
<dbReference type="InterPro" id="IPR023299">
    <property type="entry name" value="ATPase_P-typ_cyto_dom_N"/>
</dbReference>
<dbReference type="PROSITE" id="PS50846">
    <property type="entry name" value="HMA_2"/>
    <property type="match status" value="2"/>
</dbReference>
<keyword evidence="17" id="KW-0406">Ion transport</keyword>
<feature type="transmembrane region" description="Helical" evidence="21">
    <location>
        <begin position="793"/>
        <end position="815"/>
    </location>
</feature>
<evidence type="ECO:0000256" key="14">
    <source>
        <dbReference type="ARBA" id="ARBA00022967"/>
    </source>
</evidence>
<keyword evidence="11" id="KW-0187">Copper transport</keyword>
<evidence type="ECO:0000256" key="4">
    <source>
        <dbReference type="ARBA" id="ARBA00022448"/>
    </source>
</evidence>
<dbReference type="Gene3D" id="3.40.1110.10">
    <property type="entry name" value="Calcium-transporting ATPase, cytoplasmic domain N"/>
    <property type="match status" value="1"/>
</dbReference>
<dbReference type="GO" id="GO:0055070">
    <property type="term" value="P:copper ion homeostasis"/>
    <property type="evidence" value="ECO:0007669"/>
    <property type="project" value="TreeGrafter"/>
</dbReference>
<dbReference type="EC" id="7.2.2.8" evidence="3"/>
<comment type="subcellular location">
    <subcellularLocation>
        <location evidence="1">Cell membrane</location>
        <topology evidence="1">Multi-pass membrane protein</topology>
    </subcellularLocation>
</comment>
<evidence type="ECO:0000256" key="18">
    <source>
        <dbReference type="ARBA" id="ARBA00023136"/>
    </source>
</evidence>
<comment type="catalytic activity">
    <reaction evidence="20">
        <text>Cu(+)(in) + ATP + H2O = Cu(+)(out) + ADP + phosphate + H(+)</text>
        <dbReference type="Rhea" id="RHEA:25792"/>
        <dbReference type="ChEBI" id="CHEBI:15377"/>
        <dbReference type="ChEBI" id="CHEBI:15378"/>
        <dbReference type="ChEBI" id="CHEBI:30616"/>
        <dbReference type="ChEBI" id="CHEBI:43474"/>
        <dbReference type="ChEBI" id="CHEBI:49552"/>
        <dbReference type="ChEBI" id="CHEBI:456216"/>
        <dbReference type="EC" id="7.2.2.8"/>
    </reaction>
</comment>
<evidence type="ECO:0000256" key="8">
    <source>
        <dbReference type="ARBA" id="ARBA00022723"/>
    </source>
</evidence>
<dbReference type="Proteomes" id="UP000245698">
    <property type="component" value="Unassembled WGS sequence"/>
</dbReference>
<keyword evidence="6" id="KW-0597">Phosphoprotein</keyword>
<feature type="domain" description="HMA" evidence="22">
    <location>
        <begin position="12"/>
        <end position="77"/>
    </location>
</feature>
<dbReference type="NCBIfam" id="TIGR01525">
    <property type="entry name" value="ATPase-IB_hvy"/>
    <property type="match status" value="1"/>
</dbReference>
<dbReference type="GO" id="GO:0005886">
    <property type="term" value="C:plasma membrane"/>
    <property type="evidence" value="ECO:0007669"/>
    <property type="project" value="UniProtKB-SubCell"/>
</dbReference>
<feature type="transmembrane region" description="Helical" evidence="21">
    <location>
        <begin position="169"/>
        <end position="187"/>
    </location>
</feature>
<evidence type="ECO:0000256" key="1">
    <source>
        <dbReference type="ARBA" id="ARBA00004651"/>
    </source>
</evidence>
<dbReference type="EMBL" id="FUIG01000044">
    <property type="protein sequence ID" value="SJM33713.1"/>
    <property type="molecule type" value="Genomic_DNA"/>
</dbReference>
<dbReference type="SUPFAM" id="SSF81653">
    <property type="entry name" value="Calcium ATPase, transduction domain A"/>
    <property type="match status" value="1"/>
</dbReference>
<feature type="transmembrane region" description="Helical" evidence="21">
    <location>
        <begin position="272"/>
        <end position="290"/>
    </location>
</feature>
<dbReference type="CDD" id="cd02094">
    <property type="entry name" value="P-type_ATPase_Cu-like"/>
    <property type="match status" value="1"/>
</dbReference>
<dbReference type="InterPro" id="IPR023214">
    <property type="entry name" value="HAD_sf"/>
</dbReference>
<evidence type="ECO:0000256" key="17">
    <source>
        <dbReference type="ARBA" id="ARBA00023065"/>
    </source>
</evidence>
<evidence type="ECO:0000256" key="12">
    <source>
        <dbReference type="ARBA" id="ARBA00022840"/>
    </source>
</evidence>
<dbReference type="SFLD" id="SFLDG00002">
    <property type="entry name" value="C1.7:_P-type_atpase_like"/>
    <property type="match status" value="1"/>
</dbReference>
<dbReference type="FunFam" id="2.70.150.10:FF:000020">
    <property type="entry name" value="Copper-exporting P-type ATPase A"/>
    <property type="match status" value="1"/>
</dbReference>
<dbReference type="SFLD" id="SFLDF00027">
    <property type="entry name" value="p-type_atpase"/>
    <property type="match status" value="1"/>
</dbReference>
<proteinExistence type="inferred from homology"/>
<dbReference type="SUPFAM" id="SSF81665">
    <property type="entry name" value="Calcium ATPase, transmembrane domain M"/>
    <property type="match status" value="1"/>
</dbReference>
<dbReference type="GO" id="GO:0060003">
    <property type="term" value="P:copper ion export"/>
    <property type="evidence" value="ECO:0007669"/>
    <property type="project" value="UniProtKB-ARBA"/>
</dbReference>
<dbReference type="GO" id="GO:0005524">
    <property type="term" value="F:ATP binding"/>
    <property type="evidence" value="ECO:0007669"/>
    <property type="project" value="UniProtKB-UniRule"/>
</dbReference>
<dbReference type="SUPFAM" id="SSF55008">
    <property type="entry name" value="HMA, heavy metal-associated domain"/>
    <property type="match status" value="2"/>
</dbReference>
<dbReference type="FunFam" id="3.30.70.100:FF:000005">
    <property type="entry name" value="Copper-exporting P-type ATPase A"/>
    <property type="match status" value="2"/>
</dbReference>
<dbReference type="PROSITE" id="PS00154">
    <property type="entry name" value="ATPASE_E1_E2"/>
    <property type="match status" value="1"/>
</dbReference>
<evidence type="ECO:0000256" key="6">
    <source>
        <dbReference type="ARBA" id="ARBA00022553"/>
    </source>
</evidence>
<dbReference type="PANTHER" id="PTHR43520:SF8">
    <property type="entry name" value="P-TYPE CU(+) TRANSPORTER"/>
    <property type="match status" value="1"/>
</dbReference>
<dbReference type="PROSITE" id="PS01047">
    <property type="entry name" value="HMA_1"/>
    <property type="match status" value="2"/>
</dbReference>
<evidence type="ECO:0000256" key="3">
    <source>
        <dbReference type="ARBA" id="ARBA00012517"/>
    </source>
</evidence>
<evidence type="ECO:0000313" key="24">
    <source>
        <dbReference type="Proteomes" id="UP000245698"/>
    </source>
</evidence>
<dbReference type="PRINTS" id="PR00119">
    <property type="entry name" value="CATATPASE"/>
</dbReference>
<dbReference type="GO" id="GO:0016887">
    <property type="term" value="F:ATP hydrolysis activity"/>
    <property type="evidence" value="ECO:0007669"/>
    <property type="project" value="InterPro"/>
</dbReference>
<dbReference type="InterPro" id="IPR008250">
    <property type="entry name" value="ATPase_P-typ_transduc_dom_A_sf"/>
</dbReference>
<dbReference type="RefSeq" id="WP_123150390.1">
    <property type="nucleotide sequence ID" value="NZ_FUIG01000044.1"/>
</dbReference>
<evidence type="ECO:0000259" key="22">
    <source>
        <dbReference type="PROSITE" id="PS50846"/>
    </source>
</evidence>
<dbReference type="InterPro" id="IPR036412">
    <property type="entry name" value="HAD-like_sf"/>
</dbReference>
<evidence type="ECO:0000256" key="19">
    <source>
        <dbReference type="ARBA" id="ARBA00033239"/>
    </source>
</evidence>
<dbReference type="CDD" id="cd00371">
    <property type="entry name" value="HMA"/>
    <property type="match status" value="2"/>
</dbReference>
<keyword evidence="10 21" id="KW-0547">Nucleotide-binding</keyword>
<dbReference type="PANTHER" id="PTHR43520">
    <property type="entry name" value="ATP7, ISOFORM B"/>
    <property type="match status" value="1"/>
</dbReference>
<dbReference type="InterPro" id="IPR006121">
    <property type="entry name" value="HMA_dom"/>
</dbReference>
<feature type="transmembrane region" description="Helical" evidence="21">
    <location>
        <begin position="207"/>
        <end position="226"/>
    </location>
</feature>
<dbReference type="GO" id="GO:0140581">
    <property type="term" value="F:P-type monovalent copper transporter activity"/>
    <property type="evidence" value="ECO:0007669"/>
    <property type="project" value="UniProtKB-EC"/>
</dbReference>
<accession>A0A2P9ARG7</accession>
<keyword evidence="16" id="KW-0186">Copper</keyword>
<dbReference type="Gene3D" id="2.70.150.10">
    <property type="entry name" value="Calcium-transporting ATPase, cytoplasmic transduction domain A"/>
    <property type="match status" value="1"/>
</dbReference>
<dbReference type="InterPro" id="IPR006122">
    <property type="entry name" value="HMA_Cu_ion-bd"/>
</dbReference>
<organism evidence="23 24">
    <name type="scientific">Mesorhizobium delmotii</name>
    <dbReference type="NCBI Taxonomy" id="1631247"/>
    <lineage>
        <taxon>Bacteria</taxon>
        <taxon>Pseudomonadati</taxon>
        <taxon>Pseudomonadota</taxon>
        <taxon>Alphaproteobacteria</taxon>
        <taxon>Hyphomicrobiales</taxon>
        <taxon>Phyllobacteriaceae</taxon>
        <taxon>Mesorhizobium</taxon>
    </lineage>
</organism>
<dbReference type="InterPro" id="IPR001757">
    <property type="entry name" value="P_typ_ATPase"/>
</dbReference>
<dbReference type="AlphaFoldDB" id="A0A2P9ARG7"/>
<dbReference type="InterPro" id="IPR027256">
    <property type="entry name" value="P-typ_ATPase_IB"/>
</dbReference>
<dbReference type="InterPro" id="IPR023298">
    <property type="entry name" value="ATPase_P-typ_TM_dom_sf"/>
</dbReference>
<sequence length="842" mass="88012">MTISSPVTAGGTVRQFSIEGMTCASCVGRVERAVAKLPAVSKASVNLATERADVTFAGAPDVGAVVNAIAEAGYAVPEDTIELSVEGMTCASCVGRIEKALRAVPGVAEASVNLATERAAVRYLRGVVDVGDLIGAIRAASYEARVASTETGDREQEARAVEMTRLQRSLAVAAALTLPIVVLEMGSHFVPAIHDFVMNNIGMRQSWFAQFALASLVLFGPGLRFYRKGIPALFRFAPDMNSLVALGTIAAWGYSVVATFAPQTLPAGTANVYYEAAAVIVTLILLGRYLEARAKGRTGEAIKRLVGLAPKTARIVRDGESLELAIEEVRVGDIVLVRPGEKVPVDGEVVEGSSFVDESMITGEPVPVSKGEGAQVVGATINKTGSFSYRATKVGADTVLAQIIRMVEQAQGAKLPIQALVDKVTMWFVPAVIAAAALTFVVWLVFGPEPALTFALVNAVAVLIIACPCAMGLATPTSIMVGTGRAAEMGVLFRKGDALQTLRDAEVIAVDKTGTLTRGRPELTDLVTVKGLDHNEVLALVASVETRSEHPIGEAIVEAAGRRGLTLRSVSGFEATPGYGVQATVGGRKVDVGADRLMVRLGHDLTVFAEAARRLGEEGKSPLYAAIAGKLAAIIAVSDPVRETTPEAVKALHALGLKVAMITGDNRRTAEAIAQRLGIDEVIAEVLPDGKVDAVKRLAANGRKIAFVGDGINDAPALAQADVGIAIGTGTDVAIESADIVLMSGDLRGVANAIALSKATIRNIKQNLFWAFAYNVVLIPVAAGLLYPTYGLLLSPMLAAGAMAFSSIFVLSNALRLKAFRQPLGRGESVPEASEARLAPAE</sequence>
<keyword evidence="4" id="KW-0813">Transport</keyword>
<evidence type="ECO:0000256" key="10">
    <source>
        <dbReference type="ARBA" id="ARBA00022741"/>
    </source>
</evidence>
<evidence type="ECO:0000256" key="5">
    <source>
        <dbReference type="ARBA" id="ARBA00022475"/>
    </source>
</evidence>
<reference evidence="24" key="1">
    <citation type="submission" date="2016-12" db="EMBL/GenBank/DDBJ databases">
        <authorList>
            <person name="Brunel B."/>
        </authorList>
    </citation>
    <scope>NUCLEOTIDE SEQUENCE [LARGE SCALE GENOMIC DNA]</scope>
</reference>
<keyword evidence="23" id="KW-0378">Hydrolase</keyword>
<evidence type="ECO:0000256" key="11">
    <source>
        <dbReference type="ARBA" id="ARBA00022796"/>
    </source>
</evidence>
<dbReference type="GO" id="GO:0043682">
    <property type="term" value="F:P-type divalent copper transporter activity"/>
    <property type="evidence" value="ECO:0007669"/>
    <property type="project" value="TreeGrafter"/>
</dbReference>
<dbReference type="InterPro" id="IPR044492">
    <property type="entry name" value="P_typ_ATPase_HD_dom"/>
</dbReference>
<dbReference type="FunFam" id="3.40.50.1000:FF:000144">
    <property type="entry name" value="copper-transporting ATPase 1 isoform X2"/>
    <property type="match status" value="1"/>
</dbReference>
<keyword evidence="5 21" id="KW-1003">Cell membrane</keyword>
<dbReference type="Pfam" id="PF00403">
    <property type="entry name" value="HMA"/>
    <property type="match status" value="2"/>
</dbReference>
<keyword evidence="9" id="KW-0677">Repeat</keyword>
<evidence type="ECO:0000256" key="2">
    <source>
        <dbReference type="ARBA" id="ARBA00006024"/>
    </source>
</evidence>
<dbReference type="InterPro" id="IPR018303">
    <property type="entry name" value="ATPase_P-typ_P_site"/>
</dbReference>
<keyword evidence="7 21" id="KW-0812">Transmembrane</keyword>
<dbReference type="Pfam" id="PF00122">
    <property type="entry name" value="E1-E2_ATPase"/>
    <property type="match status" value="1"/>
</dbReference>
<dbReference type="Pfam" id="PF00702">
    <property type="entry name" value="Hydrolase"/>
    <property type="match status" value="1"/>
</dbReference>
<evidence type="ECO:0000256" key="16">
    <source>
        <dbReference type="ARBA" id="ARBA00023008"/>
    </source>
</evidence>
<evidence type="ECO:0000256" key="7">
    <source>
        <dbReference type="ARBA" id="ARBA00022692"/>
    </source>
</evidence>
<gene>
    <name evidence="23" type="primary">copA</name>
    <name evidence="23" type="ORF">BQ8482_360114</name>
</gene>
<keyword evidence="18 21" id="KW-0472">Membrane</keyword>
<feature type="domain" description="HMA" evidence="22">
    <location>
        <begin position="79"/>
        <end position="145"/>
    </location>
</feature>
<keyword evidence="24" id="KW-1185">Reference proteome</keyword>
<dbReference type="NCBIfam" id="TIGR00003">
    <property type="entry name" value="copper ion binding protein"/>
    <property type="match status" value="2"/>
</dbReference>
<dbReference type="InterPro" id="IPR059000">
    <property type="entry name" value="ATPase_P-type_domA"/>
</dbReference>
<protein>
    <recommendedName>
        <fullName evidence="3">P-type Cu(+) transporter</fullName>
        <ecNumber evidence="3">7.2.2.8</ecNumber>
    </recommendedName>
    <alternativeName>
        <fullName evidence="19">Cu(+)-exporting ATPase</fullName>
    </alternativeName>
</protein>
<dbReference type="Gene3D" id="3.40.50.1000">
    <property type="entry name" value="HAD superfamily/HAD-like"/>
    <property type="match status" value="1"/>
</dbReference>
<keyword evidence="14" id="KW-1278">Translocase</keyword>
<dbReference type="Gene3D" id="3.30.70.100">
    <property type="match status" value="2"/>
</dbReference>
<dbReference type="NCBIfam" id="TIGR01494">
    <property type="entry name" value="ATPase_P-type"/>
    <property type="match status" value="1"/>
</dbReference>
<keyword evidence="12 21" id="KW-0067">ATP-binding</keyword>
<feature type="transmembrane region" description="Helical" evidence="21">
    <location>
        <begin position="768"/>
        <end position="787"/>
    </location>
</feature>
<evidence type="ECO:0000256" key="21">
    <source>
        <dbReference type="RuleBase" id="RU362081"/>
    </source>
</evidence>
<evidence type="ECO:0000256" key="9">
    <source>
        <dbReference type="ARBA" id="ARBA00022737"/>
    </source>
</evidence>
<dbReference type="NCBIfam" id="TIGR01511">
    <property type="entry name" value="ATPase-IB1_Cu"/>
    <property type="match status" value="1"/>
</dbReference>
<feature type="transmembrane region" description="Helical" evidence="21">
    <location>
        <begin position="424"/>
        <end position="446"/>
    </location>
</feature>
<keyword evidence="15 21" id="KW-1133">Transmembrane helix</keyword>
<dbReference type="InterPro" id="IPR017969">
    <property type="entry name" value="Heavy-metal-associated_CS"/>
</dbReference>
<feature type="transmembrane region" description="Helical" evidence="21">
    <location>
        <begin position="452"/>
        <end position="475"/>
    </location>
</feature>
<evidence type="ECO:0000256" key="15">
    <source>
        <dbReference type="ARBA" id="ARBA00022989"/>
    </source>
</evidence>
<keyword evidence="13" id="KW-0460">Magnesium</keyword>
<dbReference type="SUPFAM" id="SSF56784">
    <property type="entry name" value="HAD-like"/>
    <property type="match status" value="1"/>
</dbReference>
<evidence type="ECO:0000256" key="13">
    <source>
        <dbReference type="ARBA" id="ARBA00022842"/>
    </source>
</evidence>
<dbReference type="GO" id="GO:0005507">
    <property type="term" value="F:copper ion binding"/>
    <property type="evidence" value="ECO:0007669"/>
    <property type="project" value="InterPro"/>
</dbReference>
<feature type="transmembrane region" description="Helical" evidence="21">
    <location>
        <begin position="238"/>
        <end position="260"/>
    </location>
</feature>
<keyword evidence="8 21" id="KW-0479">Metal-binding</keyword>
<name>A0A2P9ARG7_9HYPH</name>
<evidence type="ECO:0000313" key="23">
    <source>
        <dbReference type="EMBL" id="SJM33713.1"/>
    </source>
</evidence>
<evidence type="ECO:0000256" key="20">
    <source>
        <dbReference type="ARBA" id="ARBA00049289"/>
    </source>
</evidence>